<name>A0A9D4S2X0_DREPO</name>
<dbReference type="PANTHER" id="PTHR33480">
    <property type="entry name" value="SET DOMAIN-CONTAINING PROTEIN-RELATED"/>
    <property type="match status" value="1"/>
</dbReference>
<dbReference type="PANTHER" id="PTHR33480:SF1">
    <property type="entry name" value="TYR RECOMBINASE DOMAIN-CONTAINING PROTEIN"/>
    <property type="match status" value="1"/>
</dbReference>
<dbReference type="Proteomes" id="UP000828390">
    <property type="component" value="Unassembled WGS sequence"/>
</dbReference>
<evidence type="ECO:0000313" key="2">
    <source>
        <dbReference type="Proteomes" id="UP000828390"/>
    </source>
</evidence>
<accession>A0A9D4S2X0</accession>
<gene>
    <name evidence="1" type="ORF">DPMN_011919</name>
</gene>
<comment type="caution">
    <text evidence="1">The sequence shown here is derived from an EMBL/GenBank/DDBJ whole genome shotgun (WGS) entry which is preliminary data.</text>
</comment>
<sequence length="89" mass="10649">MRNVGNHLHNVKVLRDGQGQLFVSYRQSHNQRVAADEYGPCPYCYGYYPKKILWRHTQKCKFTMRRDQENDSLSRAACYYQNQKKEALF</sequence>
<proteinExistence type="predicted"/>
<evidence type="ECO:0000313" key="1">
    <source>
        <dbReference type="EMBL" id="KAH3887897.1"/>
    </source>
</evidence>
<reference evidence="1" key="2">
    <citation type="submission" date="2020-11" db="EMBL/GenBank/DDBJ databases">
        <authorList>
            <person name="McCartney M.A."/>
            <person name="Auch B."/>
            <person name="Kono T."/>
            <person name="Mallez S."/>
            <person name="Becker A."/>
            <person name="Gohl D.M."/>
            <person name="Silverstein K.A.T."/>
            <person name="Koren S."/>
            <person name="Bechman K.B."/>
            <person name="Herman A."/>
            <person name="Abrahante J.E."/>
            <person name="Garbe J."/>
        </authorList>
    </citation>
    <scope>NUCLEOTIDE SEQUENCE</scope>
    <source>
        <strain evidence="1">Duluth1</strain>
        <tissue evidence="1">Whole animal</tissue>
    </source>
</reference>
<organism evidence="1 2">
    <name type="scientific">Dreissena polymorpha</name>
    <name type="common">Zebra mussel</name>
    <name type="synonym">Mytilus polymorpha</name>
    <dbReference type="NCBI Taxonomy" id="45954"/>
    <lineage>
        <taxon>Eukaryota</taxon>
        <taxon>Metazoa</taxon>
        <taxon>Spiralia</taxon>
        <taxon>Lophotrochozoa</taxon>
        <taxon>Mollusca</taxon>
        <taxon>Bivalvia</taxon>
        <taxon>Autobranchia</taxon>
        <taxon>Heteroconchia</taxon>
        <taxon>Euheterodonta</taxon>
        <taxon>Imparidentia</taxon>
        <taxon>Neoheterodontei</taxon>
        <taxon>Myida</taxon>
        <taxon>Dreissenoidea</taxon>
        <taxon>Dreissenidae</taxon>
        <taxon>Dreissena</taxon>
    </lineage>
</organism>
<dbReference type="EMBL" id="JAIWYP010000001">
    <property type="protein sequence ID" value="KAH3887897.1"/>
    <property type="molecule type" value="Genomic_DNA"/>
</dbReference>
<dbReference type="AlphaFoldDB" id="A0A9D4S2X0"/>
<keyword evidence="2" id="KW-1185">Reference proteome</keyword>
<reference evidence="1" key="1">
    <citation type="journal article" date="2019" name="bioRxiv">
        <title>The Genome of the Zebra Mussel, Dreissena polymorpha: A Resource for Invasive Species Research.</title>
        <authorList>
            <person name="McCartney M.A."/>
            <person name="Auch B."/>
            <person name="Kono T."/>
            <person name="Mallez S."/>
            <person name="Zhang Y."/>
            <person name="Obille A."/>
            <person name="Becker A."/>
            <person name="Abrahante J.E."/>
            <person name="Garbe J."/>
            <person name="Badalamenti J.P."/>
            <person name="Herman A."/>
            <person name="Mangelson H."/>
            <person name="Liachko I."/>
            <person name="Sullivan S."/>
            <person name="Sone E.D."/>
            <person name="Koren S."/>
            <person name="Silverstein K.A.T."/>
            <person name="Beckman K.B."/>
            <person name="Gohl D.M."/>
        </authorList>
    </citation>
    <scope>NUCLEOTIDE SEQUENCE</scope>
    <source>
        <strain evidence="1">Duluth1</strain>
        <tissue evidence="1">Whole animal</tissue>
    </source>
</reference>
<protein>
    <submittedName>
        <fullName evidence="1">Uncharacterized protein</fullName>
    </submittedName>
</protein>